<dbReference type="InterPro" id="IPR000073">
    <property type="entry name" value="AB_hydrolase_1"/>
</dbReference>
<accession>A0A919GWE9</accession>
<reference evidence="2" key="1">
    <citation type="submission" date="2020-09" db="EMBL/GenBank/DDBJ databases">
        <title>Whole genome shotgun sequence of Streptomyces xanthophaeus NBRC 12829.</title>
        <authorList>
            <person name="Komaki H."/>
            <person name="Tamura T."/>
        </authorList>
    </citation>
    <scope>NUCLEOTIDE SEQUENCE</scope>
    <source>
        <strain evidence="2">NBRC 12829</strain>
    </source>
</reference>
<dbReference type="GO" id="GO:0016020">
    <property type="term" value="C:membrane"/>
    <property type="evidence" value="ECO:0007669"/>
    <property type="project" value="TreeGrafter"/>
</dbReference>
<evidence type="ECO:0000259" key="1">
    <source>
        <dbReference type="Pfam" id="PF00561"/>
    </source>
</evidence>
<dbReference type="Proteomes" id="UP000600026">
    <property type="component" value="Unassembled WGS sequence"/>
</dbReference>
<evidence type="ECO:0000313" key="2">
    <source>
        <dbReference type="EMBL" id="GHI83966.1"/>
    </source>
</evidence>
<keyword evidence="3" id="KW-1185">Reference proteome</keyword>
<sequence length="275" mass="28642">MPTFTAPDGTRLAYRVHGTGEPLLCLPGGPTDAGYLGDLGGLSAHRRLIALDPRGTGRSAVPEDPASCRCDRQVEDVEALRAHLGLPRADLLAHSAGANLAVQYAARYPAQVGRLALIGPGTRAVGVPVTARTRRELALLRSAEPWFPTAFAALEAITAGTGSDWEAVAPFFHGRWDAAAQRHHAAARPADPQVVALFGAEGAFDPAATRAGIARLAAPVLLLTGEFDLNSPPEPTAACAELFPDATLVVQPGAGHYPWTDDPGRFVAATAAFLG</sequence>
<dbReference type="EMBL" id="BNEE01000004">
    <property type="protein sequence ID" value="GHI83966.1"/>
    <property type="molecule type" value="Genomic_DNA"/>
</dbReference>
<feature type="domain" description="AB hydrolase-1" evidence="1">
    <location>
        <begin position="22"/>
        <end position="258"/>
    </location>
</feature>
<dbReference type="PRINTS" id="PR00111">
    <property type="entry name" value="ABHYDROLASE"/>
</dbReference>
<gene>
    <name evidence="2" type="ORF">Sxan_13300</name>
</gene>
<keyword evidence="2" id="KW-0378">Hydrolase</keyword>
<dbReference type="PANTHER" id="PTHR43798">
    <property type="entry name" value="MONOACYLGLYCEROL LIPASE"/>
    <property type="match status" value="1"/>
</dbReference>
<dbReference type="Pfam" id="PF00561">
    <property type="entry name" value="Abhydrolase_1"/>
    <property type="match status" value="1"/>
</dbReference>
<comment type="caution">
    <text evidence="2">The sequence shown here is derived from an EMBL/GenBank/DDBJ whole genome shotgun (WGS) entry which is preliminary data.</text>
</comment>
<evidence type="ECO:0000313" key="3">
    <source>
        <dbReference type="Proteomes" id="UP000600026"/>
    </source>
</evidence>
<dbReference type="Gene3D" id="3.40.50.1820">
    <property type="entry name" value="alpha/beta hydrolase"/>
    <property type="match status" value="1"/>
</dbReference>
<dbReference type="OrthoDB" id="9796770at2"/>
<protein>
    <submittedName>
        <fullName evidence="2">Hydrolase</fullName>
    </submittedName>
</protein>
<proteinExistence type="predicted"/>
<organism evidence="2 3">
    <name type="scientific">Streptomyces xanthophaeus</name>
    <dbReference type="NCBI Taxonomy" id="67385"/>
    <lineage>
        <taxon>Bacteria</taxon>
        <taxon>Bacillati</taxon>
        <taxon>Actinomycetota</taxon>
        <taxon>Actinomycetes</taxon>
        <taxon>Kitasatosporales</taxon>
        <taxon>Streptomycetaceae</taxon>
        <taxon>Streptomyces</taxon>
    </lineage>
</organism>
<dbReference type="InterPro" id="IPR050266">
    <property type="entry name" value="AB_hydrolase_sf"/>
</dbReference>
<dbReference type="PANTHER" id="PTHR43798:SF27">
    <property type="entry name" value="HYDROLASE ALPHA_BETA HYDROLASE FOLD FAMILY"/>
    <property type="match status" value="1"/>
</dbReference>
<dbReference type="RefSeq" id="WP_031141895.1">
    <property type="nucleotide sequence ID" value="NZ_BNEE01000004.1"/>
</dbReference>
<dbReference type="AlphaFoldDB" id="A0A919GWE9"/>
<dbReference type="SUPFAM" id="SSF53474">
    <property type="entry name" value="alpha/beta-Hydrolases"/>
    <property type="match status" value="1"/>
</dbReference>
<name>A0A919GWE9_9ACTN</name>
<dbReference type="InterPro" id="IPR029058">
    <property type="entry name" value="AB_hydrolase_fold"/>
</dbReference>
<dbReference type="GO" id="GO:0016787">
    <property type="term" value="F:hydrolase activity"/>
    <property type="evidence" value="ECO:0007669"/>
    <property type="project" value="UniProtKB-KW"/>
</dbReference>